<dbReference type="Gene3D" id="1.10.10.10">
    <property type="entry name" value="Winged helix-like DNA-binding domain superfamily/Winged helix DNA-binding domain"/>
    <property type="match status" value="2"/>
</dbReference>
<evidence type="ECO:0000313" key="3">
    <source>
        <dbReference type="EMBL" id="MFD1306512.1"/>
    </source>
</evidence>
<dbReference type="InterPro" id="IPR036388">
    <property type="entry name" value="WH-like_DNA-bd_sf"/>
</dbReference>
<dbReference type="PANTHER" id="PTHR34293">
    <property type="entry name" value="HTH-TYPE TRANSCRIPTIONAL REGULATOR TRMBL2"/>
    <property type="match status" value="1"/>
</dbReference>
<reference evidence="4" key="1">
    <citation type="journal article" date="2019" name="Int. J. Syst. Evol. Microbiol.">
        <title>The Global Catalogue of Microorganisms (GCM) 10K type strain sequencing project: providing services to taxonomists for standard genome sequencing and annotation.</title>
        <authorList>
            <consortium name="The Broad Institute Genomics Platform"/>
            <consortium name="The Broad Institute Genome Sequencing Center for Infectious Disease"/>
            <person name="Wu L."/>
            <person name="Ma J."/>
        </authorList>
    </citation>
    <scope>NUCLEOTIDE SEQUENCE [LARGE SCALE GENOMIC DNA]</scope>
    <source>
        <strain evidence="4">CGMCC 4.7020</strain>
    </source>
</reference>
<proteinExistence type="predicted"/>
<dbReference type="Proteomes" id="UP001597058">
    <property type="component" value="Unassembled WGS sequence"/>
</dbReference>
<dbReference type="InterPro" id="IPR051797">
    <property type="entry name" value="TrmB-like"/>
</dbReference>
<comment type="caution">
    <text evidence="3">The sequence shown here is derived from an EMBL/GenBank/DDBJ whole genome shotgun (WGS) entry which is preliminary data.</text>
</comment>
<keyword evidence="1" id="KW-0175">Coiled coil</keyword>
<dbReference type="InterPro" id="IPR016032">
    <property type="entry name" value="Sig_transdc_resp-reg_C-effctor"/>
</dbReference>
<evidence type="ECO:0000256" key="1">
    <source>
        <dbReference type="SAM" id="Coils"/>
    </source>
</evidence>
<dbReference type="RefSeq" id="WP_168529000.1">
    <property type="nucleotide sequence ID" value="NZ_JBHSKH010000023.1"/>
</dbReference>
<protein>
    <submittedName>
        <fullName evidence="3">Helix-turn-helix domain-containing protein</fullName>
    </submittedName>
</protein>
<name>A0ABW3XA28_9ACTN</name>
<dbReference type="SUPFAM" id="SSF46894">
    <property type="entry name" value="C-terminal effector domain of the bipartite response regulators"/>
    <property type="match status" value="1"/>
</dbReference>
<dbReference type="PANTHER" id="PTHR34293:SF1">
    <property type="entry name" value="HTH-TYPE TRANSCRIPTIONAL REGULATOR TRMBL2"/>
    <property type="match status" value="1"/>
</dbReference>
<accession>A0ABW3XA28</accession>
<organism evidence="3 4">
    <name type="scientific">Streptomyces kaempferi</name>
    <dbReference type="NCBI Taxonomy" id="333725"/>
    <lineage>
        <taxon>Bacteria</taxon>
        <taxon>Bacillati</taxon>
        <taxon>Actinomycetota</taxon>
        <taxon>Actinomycetes</taxon>
        <taxon>Kitasatosporales</taxon>
        <taxon>Streptomycetaceae</taxon>
        <taxon>Streptomyces</taxon>
    </lineage>
</organism>
<gene>
    <name evidence="3" type="ORF">ACFQ5X_11750</name>
</gene>
<dbReference type="EMBL" id="JBHTMM010000011">
    <property type="protein sequence ID" value="MFD1306512.1"/>
    <property type="molecule type" value="Genomic_DNA"/>
</dbReference>
<dbReference type="Pfam" id="PF00196">
    <property type="entry name" value="GerE"/>
    <property type="match status" value="1"/>
</dbReference>
<feature type="coiled-coil region" evidence="1">
    <location>
        <begin position="76"/>
        <end position="103"/>
    </location>
</feature>
<keyword evidence="4" id="KW-1185">Reference proteome</keyword>
<dbReference type="InterPro" id="IPR000792">
    <property type="entry name" value="Tscrpt_reg_LuxR_C"/>
</dbReference>
<dbReference type="SMART" id="SM00421">
    <property type="entry name" value="HTH_LUXR"/>
    <property type="match status" value="1"/>
</dbReference>
<dbReference type="PROSITE" id="PS50043">
    <property type="entry name" value="HTH_LUXR_2"/>
    <property type="match status" value="1"/>
</dbReference>
<evidence type="ECO:0000259" key="2">
    <source>
        <dbReference type="PROSITE" id="PS50043"/>
    </source>
</evidence>
<evidence type="ECO:0000313" key="4">
    <source>
        <dbReference type="Proteomes" id="UP001597058"/>
    </source>
</evidence>
<feature type="domain" description="HTH luxR-type" evidence="2">
    <location>
        <begin position="260"/>
        <end position="325"/>
    </location>
</feature>
<sequence>MLKSLGLDSIAEAVYRGLLARPRDGVADLAERLGLTPEQARHGLDTLSELALLRPSYDREGELWPVSPEVGLQVLMARQQAELAAHQKQLEESRAAAARLIAEYAEARPADAGPHSERLTGIDQIRDRLAALTRETREEVMTFAPDGPQRPEHIEAAKPLNRELLERGVRMRTVYLNSACNSPHTLQYVSWLSKLGGEVRTVPTLPTRMIVVDRKAAVMPVNSNNSAEGAVVLTGHGTLTALCALFDSVWNGARPLNEESRADDQGLTDQQSMVVILLAEGHTDETIAKRLGVSPRTARRLASELMTRLGARSRFEAGVRAVQNGWLSEHR</sequence>